<reference evidence="7 8" key="1">
    <citation type="submission" date="2015-10" db="EMBL/GenBank/DDBJ databases">
        <title>Draft genome sequence of pyrrolomycin-producing Streptomyces vitaminophilus.</title>
        <authorList>
            <person name="Graham D.E."/>
            <person name="Mahan K.M."/>
            <person name="Klingeman D.M."/>
            <person name="Hettich R.L."/>
            <person name="Parry R.J."/>
        </authorList>
    </citation>
    <scope>NUCLEOTIDE SEQUENCE [LARGE SCALE GENOMIC DNA]</scope>
    <source>
        <strain evidence="7 8">ATCC 31673</strain>
    </source>
</reference>
<dbReference type="eggNOG" id="COG1595">
    <property type="taxonomic scope" value="Bacteria"/>
</dbReference>
<organism evidence="7 8">
    <name type="scientific">Wenjunlia vitaminophila</name>
    <name type="common">Streptomyces vitaminophilus</name>
    <dbReference type="NCBI Taxonomy" id="76728"/>
    <lineage>
        <taxon>Bacteria</taxon>
        <taxon>Bacillati</taxon>
        <taxon>Actinomycetota</taxon>
        <taxon>Actinomycetes</taxon>
        <taxon>Kitasatosporales</taxon>
        <taxon>Streptomycetaceae</taxon>
        <taxon>Wenjunlia</taxon>
    </lineage>
</organism>
<evidence type="ECO:0000256" key="2">
    <source>
        <dbReference type="ARBA" id="ARBA00023015"/>
    </source>
</evidence>
<dbReference type="InterPro" id="IPR013249">
    <property type="entry name" value="RNA_pol_sigma70_r4_t2"/>
</dbReference>
<comment type="similarity">
    <text evidence="1">Belongs to the sigma-70 factor family. ECF subfamily.</text>
</comment>
<evidence type="ECO:0000256" key="1">
    <source>
        <dbReference type="ARBA" id="ARBA00010641"/>
    </source>
</evidence>
<evidence type="ECO:0000313" key="8">
    <source>
        <dbReference type="Proteomes" id="UP000050867"/>
    </source>
</evidence>
<dbReference type="Proteomes" id="UP000050867">
    <property type="component" value="Unassembled WGS sequence"/>
</dbReference>
<proteinExistence type="inferred from homology"/>
<sequence>MLGDEEALLTATSEPATHSVQAARWDLLLTHRDRLHRLARSRLPTPQDAEDCVQEALVRAAAHRGLDEKRVGPFLTSVTLRLCVDHYRRCEQQRRLLLRMHLVETAVGPEESVCAASEGAWVLDQVQRLAGRELQVIMARVDGASTREAARRLGITTKAAEGAFTRARARLRRWYDGSLVV</sequence>
<name>A0A0T6LWL4_WENVI</name>
<dbReference type="InterPro" id="IPR013324">
    <property type="entry name" value="RNA_pol_sigma_r3/r4-like"/>
</dbReference>
<evidence type="ECO:0000259" key="6">
    <source>
        <dbReference type="Pfam" id="PF08281"/>
    </source>
</evidence>
<evidence type="ECO:0000256" key="3">
    <source>
        <dbReference type="ARBA" id="ARBA00023082"/>
    </source>
</evidence>
<dbReference type="GO" id="GO:0006352">
    <property type="term" value="P:DNA-templated transcription initiation"/>
    <property type="evidence" value="ECO:0007669"/>
    <property type="project" value="InterPro"/>
</dbReference>
<dbReference type="STRING" id="76728.AQ490_15320"/>
<dbReference type="InterPro" id="IPR036388">
    <property type="entry name" value="WH-like_DNA-bd_sf"/>
</dbReference>
<dbReference type="Gene3D" id="1.10.1740.10">
    <property type="match status" value="1"/>
</dbReference>
<dbReference type="SUPFAM" id="SSF88946">
    <property type="entry name" value="Sigma2 domain of RNA polymerase sigma factors"/>
    <property type="match status" value="1"/>
</dbReference>
<accession>A0A0T6LWL4</accession>
<evidence type="ECO:0000259" key="5">
    <source>
        <dbReference type="Pfam" id="PF04542"/>
    </source>
</evidence>
<dbReference type="InterPro" id="IPR013325">
    <property type="entry name" value="RNA_pol_sigma_r2"/>
</dbReference>
<dbReference type="GO" id="GO:0016987">
    <property type="term" value="F:sigma factor activity"/>
    <property type="evidence" value="ECO:0007669"/>
    <property type="project" value="UniProtKB-KW"/>
</dbReference>
<evidence type="ECO:0000313" key="7">
    <source>
        <dbReference type="EMBL" id="KRV50454.1"/>
    </source>
</evidence>
<dbReference type="RefSeq" id="WP_018381676.1">
    <property type="nucleotide sequence ID" value="NZ_LLZU01000005.1"/>
</dbReference>
<dbReference type="EMBL" id="LLZU01000005">
    <property type="protein sequence ID" value="KRV50454.1"/>
    <property type="molecule type" value="Genomic_DNA"/>
</dbReference>
<protein>
    <submittedName>
        <fullName evidence="7">RNA polymerase subunit sigma-24</fullName>
    </submittedName>
</protein>
<evidence type="ECO:0000256" key="4">
    <source>
        <dbReference type="ARBA" id="ARBA00023163"/>
    </source>
</evidence>
<dbReference type="OrthoDB" id="3682981at2"/>
<dbReference type="NCBIfam" id="TIGR02937">
    <property type="entry name" value="sigma70-ECF"/>
    <property type="match status" value="1"/>
</dbReference>
<feature type="domain" description="RNA polymerase sigma-70 region 2" evidence="5">
    <location>
        <begin position="29"/>
        <end position="89"/>
    </location>
</feature>
<dbReference type="SUPFAM" id="SSF88659">
    <property type="entry name" value="Sigma3 and sigma4 domains of RNA polymerase sigma factors"/>
    <property type="match status" value="1"/>
</dbReference>
<keyword evidence="3" id="KW-0731">Sigma factor</keyword>
<dbReference type="GO" id="GO:0003677">
    <property type="term" value="F:DNA binding"/>
    <property type="evidence" value="ECO:0007669"/>
    <property type="project" value="InterPro"/>
</dbReference>
<dbReference type="Pfam" id="PF04542">
    <property type="entry name" value="Sigma70_r2"/>
    <property type="match status" value="1"/>
</dbReference>
<dbReference type="Pfam" id="PF08281">
    <property type="entry name" value="Sigma70_r4_2"/>
    <property type="match status" value="1"/>
</dbReference>
<feature type="domain" description="RNA polymerase sigma factor 70 region 4 type 2" evidence="6">
    <location>
        <begin position="122"/>
        <end position="171"/>
    </location>
</feature>
<dbReference type="InterPro" id="IPR007627">
    <property type="entry name" value="RNA_pol_sigma70_r2"/>
</dbReference>
<dbReference type="Gene3D" id="1.10.10.10">
    <property type="entry name" value="Winged helix-like DNA-binding domain superfamily/Winged helix DNA-binding domain"/>
    <property type="match status" value="1"/>
</dbReference>
<dbReference type="PANTHER" id="PTHR43133:SF25">
    <property type="entry name" value="RNA POLYMERASE SIGMA FACTOR RFAY-RELATED"/>
    <property type="match status" value="1"/>
</dbReference>
<dbReference type="PANTHER" id="PTHR43133">
    <property type="entry name" value="RNA POLYMERASE ECF-TYPE SIGMA FACTO"/>
    <property type="match status" value="1"/>
</dbReference>
<comment type="caution">
    <text evidence="7">The sequence shown here is derived from an EMBL/GenBank/DDBJ whole genome shotgun (WGS) entry which is preliminary data.</text>
</comment>
<dbReference type="AlphaFoldDB" id="A0A0T6LWL4"/>
<dbReference type="InterPro" id="IPR014284">
    <property type="entry name" value="RNA_pol_sigma-70_dom"/>
</dbReference>
<dbReference type="InterPro" id="IPR039425">
    <property type="entry name" value="RNA_pol_sigma-70-like"/>
</dbReference>
<keyword evidence="2" id="KW-0805">Transcription regulation</keyword>
<gene>
    <name evidence="7" type="ORF">AQ490_15320</name>
</gene>
<keyword evidence="8" id="KW-1185">Reference proteome</keyword>
<keyword evidence="4" id="KW-0804">Transcription</keyword>